<feature type="signal peptide" evidence="1">
    <location>
        <begin position="1"/>
        <end position="25"/>
    </location>
</feature>
<name>A0A6G1J0P1_9PLEO</name>
<gene>
    <name evidence="2" type="ORF">K458DRAFT_389635</name>
</gene>
<keyword evidence="1" id="KW-0732">Signal</keyword>
<accession>A0A6G1J0P1</accession>
<reference evidence="2" key="1">
    <citation type="journal article" date="2020" name="Stud. Mycol.">
        <title>101 Dothideomycetes genomes: a test case for predicting lifestyles and emergence of pathogens.</title>
        <authorList>
            <person name="Haridas S."/>
            <person name="Albert R."/>
            <person name="Binder M."/>
            <person name="Bloem J."/>
            <person name="Labutti K."/>
            <person name="Salamov A."/>
            <person name="Andreopoulos B."/>
            <person name="Baker S."/>
            <person name="Barry K."/>
            <person name="Bills G."/>
            <person name="Bluhm B."/>
            <person name="Cannon C."/>
            <person name="Castanera R."/>
            <person name="Culley D."/>
            <person name="Daum C."/>
            <person name="Ezra D."/>
            <person name="Gonzalez J."/>
            <person name="Henrissat B."/>
            <person name="Kuo A."/>
            <person name="Liang C."/>
            <person name="Lipzen A."/>
            <person name="Lutzoni F."/>
            <person name="Magnuson J."/>
            <person name="Mondo S."/>
            <person name="Nolan M."/>
            <person name="Ohm R."/>
            <person name="Pangilinan J."/>
            <person name="Park H.-J."/>
            <person name="Ramirez L."/>
            <person name="Alfaro M."/>
            <person name="Sun H."/>
            <person name="Tritt A."/>
            <person name="Yoshinaga Y."/>
            <person name="Zwiers L.-H."/>
            <person name="Turgeon B."/>
            <person name="Goodwin S."/>
            <person name="Spatafora J."/>
            <person name="Crous P."/>
            <person name="Grigoriev I."/>
        </authorList>
    </citation>
    <scope>NUCLEOTIDE SEQUENCE</scope>
    <source>
        <strain evidence="2">CBS 122367</strain>
    </source>
</reference>
<dbReference type="Proteomes" id="UP000799291">
    <property type="component" value="Unassembled WGS sequence"/>
</dbReference>
<protein>
    <submittedName>
        <fullName evidence="2">Uncharacterized protein</fullName>
    </submittedName>
</protein>
<evidence type="ECO:0000313" key="2">
    <source>
        <dbReference type="EMBL" id="KAF2683709.1"/>
    </source>
</evidence>
<feature type="chain" id="PRO_5026292312" evidence="1">
    <location>
        <begin position="26"/>
        <end position="184"/>
    </location>
</feature>
<keyword evidence="3" id="KW-1185">Reference proteome</keyword>
<dbReference type="OrthoDB" id="3562657at2759"/>
<dbReference type="EMBL" id="MU005583">
    <property type="protein sequence ID" value="KAF2683709.1"/>
    <property type="molecule type" value="Genomic_DNA"/>
</dbReference>
<organism evidence="2 3">
    <name type="scientific">Lentithecium fluviatile CBS 122367</name>
    <dbReference type="NCBI Taxonomy" id="1168545"/>
    <lineage>
        <taxon>Eukaryota</taxon>
        <taxon>Fungi</taxon>
        <taxon>Dikarya</taxon>
        <taxon>Ascomycota</taxon>
        <taxon>Pezizomycotina</taxon>
        <taxon>Dothideomycetes</taxon>
        <taxon>Pleosporomycetidae</taxon>
        <taxon>Pleosporales</taxon>
        <taxon>Massarineae</taxon>
        <taxon>Lentitheciaceae</taxon>
        <taxon>Lentithecium</taxon>
    </lineage>
</organism>
<sequence>MNEGAWLGNLTLGYTFLVTCSFVSAKAAAFSSATSFNHPSLVAQTSPALTAIYAFKSLQKARDGTDKNHGPSVNMTYQIIELAHYHIPEGSSIVTATVRCSESNLSSNPIALYHKLLGGEGKVIRMTQLSPDSWMLVGHQYNDGASGAYNREGSMLHNTDRTGSLLSEAANGHVYHIDDDGDAE</sequence>
<dbReference type="AlphaFoldDB" id="A0A6G1J0P1"/>
<proteinExistence type="predicted"/>
<evidence type="ECO:0000313" key="3">
    <source>
        <dbReference type="Proteomes" id="UP000799291"/>
    </source>
</evidence>
<evidence type="ECO:0000256" key="1">
    <source>
        <dbReference type="SAM" id="SignalP"/>
    </source>
</evidence>